<accession>A0A097EXN2</accession>
<dbReference type="EMBL" id="KM507819">
    <property type="protein sequence ID" value="AIT14209.1"/>
    <property type="molecule type" value="Genomic_DNA"/>
</dbReference>
<name>A0A097EXN2_9CAUD</name>
<dbReference type="KEGG" id="vg:22111359"/>
<reference evidence="1 2" key="1">
    <citation type="submission" date="2014-09" db="EMBL/GenBank/DDBJ databases">
        <authorList>
            <person name="Lapin J.S."/>
            <person name="Pope W.H."/>
            <person name="Hua J."/>
            <person name="Ford M.E."/>
            <person name="Conway J.F."/>
            <person name="Hatfull G.F."/>
            <person name="Hendrix R.W."/>
        </authorList>
    </citation>
    <scope>NUCLEOTIDE SEQUENCE [LARGE SCALE GENOMIC DNA]</scope>
</reference>
<sequence length="65" mass="7960">MRILTQAEHHERLINNMAMIMYKSHERGIAYKRELIMALFIGTNFQERYVKDWIWYLIEDVTSKL</sequence>
<evidence type="ECO:0000313" key="2">
    <source>
        <dbReference type="Proteomes" id="UP000029889"/>
    </source>
</evidence>
<evidence type="ECO:0000313" key="1">
    <source>
        <dbReference type="EMBL" id="AIT14209.1"/>
    </source>
</evidence>
<keyword evidence="2" id="KW-1185">Reference proteome</keyword>
<dbReference type="GeneID" id="22111359"/>
<dbReference type="RefSeq" id="YP_009101906.1">
    <property type="nucleotide sequence ID" value="NC_025447.1"/>
</dbReference>
<proteinExistence type="predicted"/>
<gene>
    <name evidence="1" type="primary">319</name>
    <name evidence="1" type="ORF">PBI_121Q_319</name>
</gene>
<dbReference type="Proteomes" id="UP000029889">
    <property type="component" value="Segment"/>
</dbReference>
<protein>
    <submittedName>
        <fullName evidence="1">Uncharacterized protein</fullName>
    </submittedName>
</protein>
<organism evidence="1 2">
    <name type="scientific">Escherichia phage 121Q</name>
    <dbReference type="NCBI Taxonomy" id="1555202"/>
    <lineage>
        <taxon>Viruses</taxon>
        <taxon>Duplodnaviria</taxon>
        <taxon>Heunggongvirae</taxon>
        <taxon>Uroviricota</taxon>
        <taxon>Caudoviricetes</taxon>
        <taxon>Asteriusvirus</taxon>
        <taxon>Asteriusvirus av121Q</taxon>
    </lineage>
</organism>